<dbReference type="RefSeq" id="WP_377475249.1">
    <property type="nucleotide sequence ID" value="NZ_JBHLWN010000130.1"/>
</dbReference>
<dbReference type="Gene3D" id="3.30.70.270">
    <property type="match status" value="1"/>
</dbReference>
<feature type="domain" description="GGDEF" evidence="2">
    <location>
        <begin position="84"/>
        <end position="212"/>
    </location>
</feature>
<proteinExistence type="predicted"/>
<keyword evidence="1" id="KW-0812">Transmembrane</keyword>
<keyword evidence="1" id="KW-1133">Transmembrane helix</keyword>
<dbReference type="SMART" id="SM00267">
    <property type="entry name" value="GGDEF"/>
    <property type="match status" value="1"/>
</dbReference>
<keyword evidence="4" id="KW-1185">Reference proteome</keyword>
<dbReference type="EMBL" id="JBHLWN010000130">
    <property type="protein sequence ID" value="MFC0216752.1"/>
    <property type="molecule type" value="Genomic_DNA"/>
</dbReference>
<keyword evidence="3" id="KW-0808">Transferase</keyword>
<comment type="caution">
    <text evidence="3">The sequence shown here is derived from an EMBL/GenBank/DDBJ whole genome shotgun (WGS) entry which is preliminary data.</text>
</comment>
<dbReference type="Pfam" id="PF00990">
    <property type="entry name" value="GGDEF"/>
    <property type="match status" value="1"/>
</dbReference>
<evidence type="ECO:0000313" key="3">
    <source>
        <dbReference type="EMBL" id="MFC0216752.1"/>
    </source>
</evidence>
<dbReference type="GO" id="GO:0052621">
    <property type="term" value="F:diguanylate cyclase activity"/>
    <property type="evidence" value="ECO:0007669"/>
    <property type="project" value="UniProtKB-EC"/>
</dbReference>
<evidence type="ECO:0000256" key="1">
    <source>
        <dbReference type="SAM" id="Phobius"/>
    </source>
</evidence>
<dbReference type="PANTHER" id="PTHR45138:SF9">
    <property type="entry name" value="DIGUANYLATE CYCLASE DGCM-RELATED"/>
    <property type="match status" value="1"/>
</dbReference>
<dbReference type="Proteomes" id="UP001589776">
    <property type="component" value="Unassembled WGS sequence"/>
</dbReference>
<dbReference type="InterPro" id="IPR000160">
    <property type="entry name" value="GGDEF_dom"/>
</dbReference>
<evidence type="ECO:0000259" key="2">
    <source>
        <dbReference type="PROSITE" id="PS50887"/>
    </source>
</evidence>
<dbReference type="PROSITE" id="PS50887">
    <property type="entry name" value="GGDEF"/>
    <property type="match status" value="1"/>
</dbReference>
<evidence type="ECO:0000313" key="4">
    <source>
        <dbReference type="Proteomes" id="UP001589776"/>
    </source>
</evidence>
<protein>
    <submittedName>
        <fullName evidence="3">GGDEF domain-containing protein</fullName>
        <ecNumber evidence="3">2.7.7.65</ecNumber>
    </submittedName>
</protein>
<keyword evidence="3" id="KW-0548">Nucleotidyltransferase</keyword>
<sequence>MGYLGRGIITIVAILSAIIFLTVGDEIVHIILLISSMVIAWILGFYFDRVRYISEIDTLTGVRNRRNAHKIFARLRRQASRKSLLLVVFVVDVNNFKSINDNFDHHTGDRVLRLLSELLVDVFQTRNHVIRWGGDEFIVIHTFENDEMLQAVCNLLHEQTDSLSQQLTFDISLSVGYSMFPMDGGNLEELIGKADKEMYANKVSGKRVGVNK</sequence>
<dbReference type="InterPro" id="IPR043128">
    <property type="entry name" value="Rev_trsase/Diguanyl_cyclase"/>
</dbReference>
<dbReference type="EC" id="2.7.7.65" evidence="3"/>
<dbReference type="InterPro" id="IPR029787">
    <property type="entry name" value="Nucleotide_cyclase"/>
</dbReference>
<feature type="transmembrane region" description="Helical" evidence="1">
    <location>
        <begin position="30"/>
        <end position="47"/>
    </location>
</feature>
<dbReference type="InterPro" id="IPR050469">
    <property type="entry name" value="Diguanylate_Cyclase"/>
</dbReference>
<feature type="transmembrane region" description="Helical" evidence="1">
    <location>
        <begin position="7"/>
        <end position="24"/>
    </location>
</feature>
<gene>
    <name evidence="3" type="ORF">ACFFK0_30600</name>
</gene>
<keyword evidence="1" id="KW-0472">Membrane</keyword>
<dbReference type="PANTHER" id="PTHR45138">
    <property type="entry name" value="REGULATORY COMPONENTS OF SENSORY TRANSDUCTION SYSTEM"/>
    <property type="match status" value="1"/>
</dbReference>
<dbReference type="NCBIfam" id="TIGR00254">
    <property type="entry name" value="GGDEF"/>
    <property type="match status" value="1"/>
</dbReference>
<organism evidence="3 4">
    <name type="scientific">Paenibacillus chartarius</name>
    <dbReference type="NCBI Taxonomy" id="747481"/>
    <lineage>
        <taxon>Bacteria</taxon>
        <taxon>Bacillati</taxon>
        <taxon>Bacillota</taxon>
        <taxon>Bacilli</taxon>
        <taxon>Bacillales</taxon>
        <taxon>Paenibacillaceae</taxon>
        <taxon>Paenibacillus</taxon>
    </lineage>
</organism>
<accession>A0ABV6DVS8</accession>
<dbReference type="CDD" id="cd01949">
    <property type="entry name" value="GGDEF"/>
    <property type="match status" value="1"/>
</dbReference>
<reference evidence="3 4" key="1">
    <citation type="submission" date="2024-09" db="EMBL/GenBank/DDBJ databases">
        <authorList>
            <person name="Sun Q."/>
            <person name="Mori K."/>
        </authorList>
    </citation>
    <scope>NUCLEOTIDE SEQUENCE [LARGE SCALE GENOMIC DNA]</scope>
    <source>
        <strain evidence="3 4">CCM 7759</strain>
    </source>
</reference>
<dbReference type="SUPFAM" id="SSF55073">
    <property type="entry name" value="Nucleotide cyclase"/>
    <property type="match status" value="1"/>
</dbReference>
<name>A0ABV6DVS8_9BACL</name>